<reference evidence="1" key="1">
    <citation type="journal article" date="2021" name="New Phytol.">
        <title>Evolutionary innovations through gain and loss of genes in the ectomycorrhizal Boletales.</title>
        <authorList>
            <person name="Wu G."/>
            <person name="Miyauchi S."/>
            <person name="Morin E."/>
            <person name="Kuo A."/>
            <person name="Drula E."/>
            <person name="Varga T."/>
            <person name="Kohler A."/>
            <person name="Feng B."/>
            <person name="Cao Y."/>
            <person name="Lipzen A."/>
            <person name="Daum C."/>
            <person name="Hundley H."/>
            <person name="Pangilinan J."/>
            <person name="Johnson J."/>
            <person name="Barry K."/>
            <person name="LaButti K."/>
            <person name="Ng V."/>
            <person name="Ahrendt S."/>
            <person name="Min B."/>
            <person name="Choi I.G."/>
            <person name="Park H."/>
            <person name="Plett J.M."/>
            <person name="Magnuson J."/>
            <person name="Spatafora J.W."/>
            <person name="Nagy L.G."/>
            <person name="Henrissat B."/>
            <person name="Grigoriev I.V."/>
            <person name="Yang Z.L."/>
            <person name="Xu J."/>
            <person name="Martin F.M."/>
        </authorList>
    </citation>
    <scope>NUCLEOTIDE SEQUENCE</scope>
    <source>
        <strain evidence="1">KKN 215</strain>
    </source>
</reference>
<feature type="non-terminal residue" evidence="1">
    <location>
        <position position="1"/>
    </location>
</feature>
<dbReference type="EMBL" id="JAEVFJ010000009">
    <property type="protein sequence ID" value="KAH8102734.1"/>
    <property type="molecule type" value="Genomic_DNA"/>
</dbReference>
<dbReference type="Proteomes" id="UP000813824">
    <property type="component" value="Unassembled WGS sequence"/>
</dbReference>
<evidence type="ECO:0000313" key="1">
    <source>
        <dbReference type="EMBL" id="KAH8102734.1"/>
    </source>
</evidence>
<dbReference type="AlphaFoldDB" id="A0A8K0UT91"/>
<evidence type="ECO:0008006" key="3">
    <source>
        <dbReference type="Google" id="ProtNLM"/>
    </source>
</evidence>
<sequence length="445" mass="51119">MAREIYLPTELTDQIFIFLLDDKSTTSACTLLSSRWHASARRALFHTITLRYEFAYQLDVDAIRPPLNTGQYVKDLKLVSTKDRSDITIHHLDKILSIFPDVHTFTLCGADLRLLSDKHPPIAAWSSPRSLQELRLHNVGYYVLDWSSRVPSDDNRFKYWAPEPDVDTARFKYEPSGCSLVQFLNLFGRVDTISLSKIFPIGTGDQGYYALSCGRWPVDYSWYHLPAFRSTLWAEEQKLSERFCVRRILASEKEREDSYSLAEMALYILAFSPTATVDLQCLELSEPLTVTNEILQRTASTLTKLRLQLLELMQETLPNGSESGDKFGIIHCIALTDLHIHLFIPIHGYSRYRWNDPGVSDEVLERQNRLFNDFIHVISISPKTFRHITLEVKCLKDFLLRYDWSGLDKTLIRCLDLVRVSLVLSVYTLNPTNSLGDVGGITKRV</sequence>
<accession>A0A8K0UT91</accession>
<organism evidence="1 2">
    <name type="scientific">Cristinia sonorae</name>
    <dbReference type="NCBI Taxonomy" id="1940300"/>
    <lineage>
        <taxon>Eukaryota</taxon>
        <taxon>Fungi</taxon>
        <taxon>Dikarya</taxon>
        <taxon>Basidiomycota</taxon>
        <taxon>Agaricomycotina</taxon>
        <taxon>Agaricomycetes</taxon>
        <taxon>Agaricomycetidae</taxon>
        <taxon>Agaricales</taxon>
        <taxon>Pleurotineae</taxon>
        <taxon>Stephanosporaceae</taxon>
        <taxon>Cristinia</taxon>
    </lineage>
</organism>
<dbReference type="OrthoDB" id="2739065at2759"/>
<name>A0A8K0UT91_9AGAR</name>
<proteinExistence type="predicted"/>
<protein>
    <recommendedName>
        <fullName evidence="3">F-box domain-containing protein</fullName>
    </recommendedName>
</protein>
<comment type="caution">
    <text evidence="1">The sequence shown here is derived from an EMBL/GenBank/DDBJ whole genome shotgun (WGS) entry which is preliminary data.</text>
</comment>
<evidence type="ECO:0000313" key="2">
    <source>
        <dbReference type="Proteomes" id="UP000813824"/>
    </source>
</evidence>
<keyword evidence="2" id="KW-1185">Reference proteome</keyword>
<gene>
    <name evidence="1" type="ORF">BXZ70DRAFT_929693</name>
</gene>